<dbReference type="PANTHER" id="PTHR16305:SF35">
    <property type="entry name" value="TRANSCRIPTIONAL ACTIVATOR DOMAIN"/>
    <property type="match status" value="1"/>
</dbReference>
<dbReference type="Pfam" id="PF13191">
    <property type="entry name" value="AAA_16"/>
    <property type="match status" value="1"/>
</dbReference>
<dbReference type="InterPro" id="IPR027417">
    <property type="entry name" value="P-loop_NTPase"/>
</dbReference>
<evidence type="ECO:0000259" key="3">
    <source>
        <dbReference type="PROSITE" id="PS50043"/>
    </source>
</evidence>
<dbReference type="SUPFAM" id="SSF52540">
    <property type="entry name" value="P-loop containing nucleoside triphosphate hydrolases"/>
    <property type="match status" value="1"/>
</dbReference>
<dbReference type="GO" id="GO:0003677">
    <property type="term" value="F:DNA binding"/>
    <property type="evidence" value="ECO:0007669"/>
    <property type="project" value="InterPro"/>
</dbReference>
<evidence type="ECO:0000313" key="5">
    <source>
        <dbReference type="Proteomes" id="UP000636960"/>
    </source>
</evidence>
<dbReference type="InterPro" id="IPR000792">
    <property type="entry name" value="Tscrpt_reg_LuxR_C"/>
</dbReference>
<dbReference type="Pfam" id="PF00196">
    <property type="entry name" value="GerE"/>
    <property type="match status" value="1"/>
</dbReference>
<keyword evidence="1" id="KW-0547">Nucleotide-binding</keyword>
<dbReference type="EMBL" id="BOMV01000034">
    <property type="protein sequence ID" value="GIE95586.1"/>
    <property type="molecule type" value="Genomic_DNA"/>
</dbReference>
<dbReference type="CDD" id="cd06170">
    <property type="entry name" value="LuxR_C_like"/>
    <property type="match status" value="1"/>
</dbReference>
<keyword evidence="2" id="KW-0067">ATP-binding</keyword>
<dbReference type="GO" id="GO:0005737">
    <property type="term" value="C:cytoplasm"/>
    <property type="evidence" value="ECO:0007669"/>
    <property type="project" value="TreeGrafter"/>
</dbReference>
<dbReference type="PANTHER" id="PTHR16305">
    <property type="entry name" value="TESTICULAR SOLUBLE ADENYLYL CYCLASE"/>
    <property type="match status" value="1"/>
</dbReference>
<organism evidence="4 5">
    <name type="scientific">Paractinoplanes rishiriensis</name>
    <dbReference type="NCBI Taxonomy" id="1050105"/>
    <lineage>
        <taxon>Bacteria</taxon>
        <taxon>Bacillati</taxon>
        <taxon>Actinomycetota</taxon>
        <taxon>Actinomycetes</taxon>
        <taxon>Micromonosporales</taxon>
        <taxon>Micromonosporaceae</taxon>
        <taxon>Paractinoplanes</taxon>
    </lineage>
</organism>
<keyword evidence="5" id="KW-1185">Reference proteome</keyword>
<evidence type="ECO:0000256" key="2">
    <source>
        <dbReference type="ARBA" id="ARBA00022840"/>
    </source>
</evidence>
<dbReference type="InterPro" id="IPR036388">
    <property type="entry name" value="WH-like_DNA-bd_sf"/>
</dbReference>
<dbReference type="PROSITE" id="PS50043">
    <property type="entry name" value="HTH_LUXR_2"/>
    <property type="match status" value="1"/>
</dbReference>
<dbReference type="SUPFAM" id="SSF46894">
    <property type="entry name" value="C-terminal effector domain of the bipartite response regulators"/>
    <property type="match status" value="1"/>
</dbReference>
<dbReference type="InterPro" id="IPR011990">
    <property type="entry name" value="TPR-like_helical_dom_sf"/>
</dbReference>
<reference evidence="4" key="1">
    <citation type="submission" date="2021-01" db="EMBL/GenBank/DDBJ databases">
        <title>Whole genome shotgun sequence of Actinoplanes rishiriensis NBRC 108556.</title>
        <authorList>
            <person name="Komaki H."/>
            <person name="Tamura T."/>
        </authorList>
    </citation>
    <scope>NUCLEOTIDE SEQUENCE</scope>
    <source>
        <strain evidence="4">NBRC 108556</strain>
    </source>
</reference>
<dbReference type="GO" id="GO:0006355">
    <property type="term" value="P:regulation of DNA-templated transcription"/>
    <property type="evidence" value="ECO:0007669"/>
    <property type="project" value="InterPro"/>
</dbReference>
<dbReference type="GO" id="GO:0005524">
    <property type="term" value="F:ATP binding"/>
    <property type="evidence" value="ECO:0007669"/>
    <property type="project" value="UniProtKB-KW"/>
</dbReference>
<dbReference type="AlphaFoldDB" id="A0A919MPY9"/>
<evidence type="ECO:0000313" key="4">
    <source>
        <dbReference type="EMBL" id="GIE95586.1"/>
    </source>
</evidence>
<name>A0A919MPY9_9ACTN</name>
<dbReference type="InterPro" id="IPR041664">
    <property type="entry name" value="AAA_16"/>
</dbReference>
<accession>A0A919MPY9</accession>
<dbReference type="RefSeq" id="WP_203781881.1">
    <property type="nucleotide sequence ID" value="NZ_BOMV01000034.1"/>
</dbReference>
<comment type="caution">
    <text evidence="4">The sequence shown here is derived from an EMBL/GenBank/DDBJ whole genome shotgun (WGS) entry which is preliminary data.</text>
</comment>
<sequence>MLHGRVRECGLIDELLTAARAGRSGVLVLRGEAGIGKSALLGYAADRADGLRVLRGTGIESESELPFAALHQLLRPVAGLIDAVPARHAAALRAAFGLGPVGGEDRFLISVGVLSVLAEAAEEGPLLCLVDDAHWLDGASADALTFAARRLDAEGVVILFAAREHFAARGLPELALAGLDAAAAGALLAEKSHIQLPDGVRDSLVTSTAGNPLALLELPGSLSAGQLAGREALPERLPVSADVEQVFLERVRRQDGPAQTLLLVAAAEDTGELGVILRAAAGLGVTADALDAAERAGLVRVDGGTLAFCHPLVRTAVYRGATFWQRREAQHALAAALDGDDHADRRAWHLAAASLGPDDAVADELHRSADRARQRGGPAAAAAAYERAAALTAGPQRRGERLADAAETAWQAGQADRARTLLGRAGVLGPEPVLRARIEHLRGSIEGTGGDPTTAYGILVAGAEPIAASDPVRAARMLTEAGQAAWLAGDVRGLHEAGRRLAALPTPDDAVPLSAQLVLGLDSLLSGDTSRAVVHLREVAARAADVPDPRAMLLTAAGTMFLGDDAVAVGLFTTAVARARSAGAAAMLPALLAPLSSLEAWTGRYATATASATEGLRIAQETGQDNPGAHLRSVLAWIAAVAGRETECREHAAAAHAHAMGHRLGPSAGISSWALALLDLGAGRPEAACDRLEALAAAGPGESHPIVAVFSAADLVEAAIRTDRLAVAAQAAARLEAWTVHTGSVWGRALLARCRGQLAAPEDADACFTEALSLHLTGGRPFDTARTRLLFGELLRRRRRRADARVHLRAAYEMFERLSLTAWAEMANAELRATGETARKREPGTADQLTPQEVQIVRFVGDGATNREVAAQLFLSPRTVDYHLRKVFTKLDVSSRAELIKLAAHW</sequence>
<dbReference type="GO" id="GO:0004016">
    <property type="term" value="F:adenylate cyclase activity"/>
    <property type="evidence" value="ECO:0007669"/>
    <property type="project" value="TreeGrafter"/>
</dbReference>
<feature type="domain" description="HTH luxR-type" evidence="3">
    <location>
        <begin position="842"/>
        <end position="906"/>
    </location>
</feature>
<dbReference type="PRINTS" id="PR00038">
    <property type="entry name" value="HTHLUXR"/>
</dbReference>
<dbReference type="Gene3D" id="1.10.10.10">
    <property type="entry name" value="Winged helix-like DNA-binding domain superfamily/Winged helix DNA-binding domain"/>
    <property type="match status" value="1"/>
</dbReference>
<dbReference type="Proteomes" id="UP000636960">
    <property type="component" value="Unassembled WGS sequence"/>
</dbReference>
<protein>
    <submittedName>
        <fullName evidence="4">Transcriptional regulator</fullName>
    </submittedName>
</protein>
<evidence type="ECO:0000256" key="1">
    <source>
        <dbReference type="ARBA" id="ARBA00022741"/>
    </source>
</evidence>
<dbReference type="SUPFAM" id="SSF48452">
    <property type="entry name" value="TPR-like"/>
    <property type="match status" value="1"/>
</dbReference>
<proteinExistence type="predicted"/>
<dbReference type="InterPro" id="IPR016032">
    <property type="entry name" value="Sig_transdc_resp-reg_C-effctor"/>
</dbReference>
<gene>
    <name evidence="4" type="ORF">Ari01nite_30510</name>
</gene>
<dbReference type="SMART" id="SM00421">
    <property type="entry name" value="HTH_LUXR"/>
    <property type="match status" value="1"/>
</dbReference>